<dbReference type="EMBL" id="KI537036">
    <property type="protein sequence ID" value="ESR33494.1"/>
    <property type="molecule type" value="Genomic_DNA"/>
</dbReference>
<gene>
    <name evidence="5" type="ORF">CICLE_v10006568mg</name>
</gene>
<dbReference type="Gramene" id="ESR33494">
    <property type="protein sequence ID" value="ESR33494"/>
    <property type="gene ID" value="CICLE_v10006568mg"/>
</dbReference>
<evidence type="ECO:0000256" key="1">
    <source>
        <dbReference type="ARBA" id="ARBA00006643"/>
    </source>
</evidence>
<evidence type="ECO:0000256" key="2">
    <source>
        <dbReference type="ARBA" id="ARBA00022737"/>
    </source>
</evidence>
<dbReference type="Pfam" id="PF01535">
    <property type="entry name" value="PPR"/>
    <property type="match status" value="1"/>
</dbReference>
<dbReference type="InParanoid" id="V4U2N0"/>
<evidence type="ECO:0000313" key="5">
    <source>
        <dbReference type="EMBL" id="ESR33494.1"/>
    </source>
</evidence>
<dbReference type="InterPro" id="IPR002885">
    <property type="entry name" value="PPR_rpt"/>
</dbReference>
<name>V4U2N0_CITCL</name>
<dbReference type="GO" id="GO:0009451">
    <property type="term" value="P:RNA modification"/>
    <property type="evidence" value="ECO:0007669"/>
    <property type="project" value="InterPro"/>
</dbReference>
<dbReference type="Pfam" id="PF14432">
    <property type="entry name" value="DYW_deaminase"/>
    <property type="match status" value="1"/>
</dbReference>
<accession>V4U2N0</accession>
<dbReference type="InterPro" id="IPR032867">
    <property type="entry name" value="DYW_dom"/>
</dbReference>
<comment type="similarity">
    <text evidence="1">Belongs to the PPR family. PCMP-H subfamily.</text>
</comment>
<protein>
    <recommendedName>
        <fullName evidence="4">DYW domain-containing protein</fullName>
    </recommendedName>
</protein>
<keyword evidence="2" id="KW-0677">Repeat</keyword>
<reference evidence="5 6" key="1">
    <citation type="submission" date="2013-10" db="EMBL/GenBank/DDBJ databases">
        <authorList>
            <consortium name="International Citrus Genome Consortium"/>
            <person name="Jenkins J."/>
            <person name="Schmutz J."/>
            <person name="Prochnik S."/>
            <person name="Rokhsar D."/>
            <person name="Gmitter F."/>
            <person name="Ollitrault P."/>
            <person name="Machado M."/>
            <person name="Talon M."/>
            <person name="Wincker P."/>
            <person name="Jaillon O."/>
            <person name="Morgante M."/>
        </authorList>
    </citation>
    <scope>NUCLEOTIDE SEQUENCE</scope>
    <source>
        <strain evidence="6">cv. Clemenules</strain>
    </source>
</reference>
<dbReference type="PROSITE" id="PS51375">
    <property type="entry name" value="PPR"/>
    <property type="match status" value="1"/>
</dbReference>
<dbReference type="GO" id="GO:0008270">
    <property type="term" value="F:zinc ion binding"/>
    <property type="evidence" value="ECO:0007669"/>
    <property type="project" value="InterPro"/>
</dbReference>
<proteinExistence type="inferred from homology"/>
<dbReference type="InterPro" id="IPR046960">
    <property type="entry name" value="PPR_At4g14850-like_plant"/>
</dbReference>
<feature type="repeat" description="PPR" evidence="3">
    <location>
        <begin position="109"/>
        <end position="143"/>
    </location>
</feature>
<feature type="domain" description="DYW" evidence="4">
    <location>
        <begin position="244"/>
        <end position="297"/>
    </location>
</feature>
<dbReference type="PANTHER" id="PTHR47926">
    <property type="entry name" value="PENTATRICOPEPTIDE REPEAT-CONTAINING PROTEIN"/>
    <property type="match status" value="1"/>
</dbReference>
<dbReference type="NCBIfam" id="TIGR00756">
    <property type="entry name" value="PPR"/>
    <property type="match status" value="1"/>
</dbReference>
<dbReference type="GO" id="GO:0003723">
    <property type="term" value="F:RNA binding"/>
    <property type="evidence" value="ECO:0007669"/>
    <property type="project" value="InterPro"/>
</dbReference>
<keyword evidence="6" id="KW-1185">Reference proteome</keyword>
<dbReference type="InterPro" id="IPR011990">
    <property type="entry name" value="TPR-like_helical_dom_sf"/>
</dbReference>
<dbReference type="PANTHER" id="PTHR47926:SF518">
    <property type="entry name" value="(WILD MALAYSIAN BANANA) HYPOTHETICAL PROTEIN"/>
    <property type="match status" value="1"/>
</dbReference>
<dbReference type="KEGG" id="cic:CICLE_v10006568mg"/>
<dbReference type="eggNOG" id="KOG4197">
    <property type="taxonomic scope" value="Eukaryota"/>
</dbReference>
<dbReference type="AlphaFoldDB" id="V4U2N0"/>
<dbReference type="Gene3D" id="1.25.40.10">
    <property type="entry name" value="Tetratricopeptide repeat domain"/>
    <property type="match status" value="1"/>
</dbReference>
<evidence type="ECO:0000313" key="6">
    <source>
        <dbReference type="Proteomes" id="UP000030687"/>
    </source>
</evidence>
<sequence length="318" mass="35997">MDKANGITDRFEERAVSIGHYADLDGISDQLPSSSGGRQVDIHFDWGVDGLRPSRSGSVRKVFEIMAPDSFTLSSVLPIFADNVEVIKGKEIRGYAIRHGLETNVCIGNAISWNSIIAGCVQNGLFDEGLKFFGQMLMAKIKARHVPFSRIMHAGSTENVWLTLLSACRVHRNVELAEKVADMILMIEPNNTGAYVILSAARIWKDAASIYYTYAFVTGDESHPYYHRINEALKDLLERMEQEGYVPDTKEVLLDVEEEQKKNILYYHGERLALAFGIISTPDGTTIRVIKNLRIVHREMIVRDNRRFCRHFLLFRAC</sequence>
<dbReference type="Proteomes" id="UP000030687">
    <property type="component" value="Unassembled WGS sequence"/>
</dbReference>
<evidence type="ECO:0000256" key="3">
    <source>
        <dbReference type="PROSITE-ProRule" id="PRU00708"/>
    </source>
</evidence>
<organism evidence="5 6">
    <name type="scientific">Citrus clementina</name>
    <name type="common">Clementine</name>
    <name type="synonym">Citrus deliciosa x Citrus sinensis</name>
    <dbReference type="NCBI Taxonomy" id="85681"/>
    <lineage>
        <taxon>Eukaryota</taxon>
        <taxon>Viridiplantae</taxon>
        <taxon>Streptophyta</taxon>
        <taxon>Embryophyta</taxon>
        <taxon>Tracheophyta</taxon>
        <taxon>Spermatophyta</taxon>
        <taxon>Magnoliopsida</taxon>
        <taxon>eudicotyledons</taxon>
        <taxon>Gunneridae</taxon>
        <taxon>Pentapetalae</taxon>
        <taxon>rosids</taxon>
        <taxon>malvids</taxon>
        <taxon>Sapindales</taxon>
        <taxon>Rutaceae</taxon>
        <taxon>Aurantioideae</taxon>
        <taxon>Citrus</taxon>
    </lineage>
</organism>
<evidence type="ECO:0000259" key="4">
    <source>
        <dbReference type="Pfam" id="PF14432"/>
    </source>
</evidence>